<evidence type="ECO:0000313" key="1">
    <source>
        <dbReference type="EMBL" id="MDN5211191.1"/>
    </source>
</evidence>
<comment type="caution">
    <text evidence="1">The sequence shown here is derived from an EMBL/GenBank/DDBJ whole genome shotgun (WGS) entry which is preliminary data.</text>
</comment>
<name>A0ABT8L408_9BACT</name>
<accession>A0ABT8L408</accession>
<dbReference type="InterPro" id="IPR051136">
    <property type="entry name" value="Intracellular_Lectin-GPT"/>
</dbReference>
<organism evidence="1 2">
    <name type="scientific">Agaribacillus aureus</name>
    <dbReference type="NCBI Taxonomy" id="3051825"/>
    <lineage>
        <taxon>Bacteria</taxon>
        <taxon>Pseudomonadati</taxon>
        <taxon>Bacteroidota</taxon>
        <taxon>Cytophagia</taxon>
        <taxon>Cytophagales</taxon>
        <taxon>Splendidivirgaceae</taxon>
        <taxon>Agaribacillus</taxon>
    </lineage>
</organism>
<dbReference type="InterPro" id="IPR019825">
    <property type="entry name" value="Lectin_legB_Mn/Ca_BS"/>
</dbReference>
<dbReference type="PANTHER" id="PTHR12223:SF19">
    <property type="entry name" value="LEGUME LECTIN DOMAIN-CONTAINING PROTEIN"/>
    <property type="match status" value="1"/>
</dbReference>
<dbReference type="InterPro" id="IPR013320">
    <property type="entry name" value="ConA-like_dom_sf"/>
</dbReference>
<dbReference type="Pfam" id="PF18483">
    <property type="entry name" value="Lectin_L-type_dom"/>
    <property type="match status" value="1"/>
</dbReference>
<dbReference type="EMBL" id="JAUJEB010000001">
    <property type="protein sequence ID" value="MDN5211191.1"/>
    <property type="molecule type" value="Genomic_DNA"/>
</dbReference>
<dbReference type="SUPFAM" id="SSF49899">
    <property type="entry name" value="Concanavalin A-like lectins/glucanases"/>
    <property type="match status" value="1"/>
</dbReference>
<dbReference type="InterPro" id="IPR056573">
    <property type="entry name" value="Lectin_L-type_dom"/>
</dbReference>
<dbReference type="CDD" id="cd01951">
    <property type="entry name" value="lectin_L-type"/>
    <property type="match status" value="1"/>
</dbReference>
<dbReference type="PROSITE" id="PS00307">
    <property type="entry name" value="LECTIN_LEGUME_BETA"/>
    <property type="match status" value="1"/>
</dbReference>
<protein>
    <submittedName>
        <fullName evidence="1">L-type lectin-domain containing protein</fullName>
    </submittedName>
</protein>
<dbReference type="RefSeq" id="WP_346756526.1">
    <property type="nucleotide sequence ID" value="NZ_JAUJEB010000001.1"/>
</dbReference>
<keyword evidence="2" id="KW-1185">Reference proteome</keyword>
<reference evidence="1" key="1">
    <citation type="submission" date="2023-06" db="EMBL/GenBank/DDBJ databases">
        <title>Genomic of Agaribacillus aureum.</title>
        <authorList>
            <person name="Wang G."/>
        </authorList>
    </citation>
    <scope>NUCLEOTIDE SEQUENCE</scope>
    <source>
        <strain evidence="1">BMA12</strain>
    </source>
</reference>
<dbReference type="PANTHER" id="PTHR12223">
    <property type="entry name" value="VESICULAR MANNOSE-BINDING LECTIN"/>
    <property type="match status" value="1"/>
</dbReference>
<sequence>MKRLIFIVALTLITHLMTVAQFKMLGTSRDMGNGCIQLTPNVAYSEGLAYSYAKLDLSENFQIEFDIFLGDKENGADGITFVIHNDERGFNAFGNWGECMGYGRFNPNYPGNCIDPSIAVEFDTYQNPNQNDPSSDHVAFLENGSSRHYQYWNNDDLAFNLEDNRLHNFRFRWEHEQQRISVSLDGMLVYQGRKDLINDIFQGKTKVIWGFTASTGRAHNLQYFCLRRLASAK</sequence>
<dbReference type="Gene3D" id="2.60.120.200">
    <property type="match status" value="1"/>
</dbReference>
<dbReference type="Proteomes" id="UP001172083">
    <property type="component" value="Unassembled WGS sequence"/>
</dbReference>
<proteinExistence type="predicted"/>
<evidence type="ECO:0000313" key="2">
    <source>
        <dbReference type="Proteomes" id="UP001172083"/>
    </source>
</evidence>
<gene>
    <name evidence="1" type="ORF">QQ020_03990</name>
</gene>